<name>A0A4U9D0Y9_RAOTE</name>
<dbReference type="EMBL" id="CABDVU010000001">
    <property type="protein sequence ID" value="VTN09295.1"/>
    <property type="molecule type" value="Genomic_DNA"/>
</dbReference>
<organism evidence="1 2">
    <name type="scientific">Raoultella terrigena</name>
    <name type="common">Klebsiella terrigena</name>
    <dbReference type="NCBI Taxonomy" id="577"/>
    <lineage>
        <taxon>Bacteria</taxon>
        <taxon>Pseudomonadati</taxon>
        <taxon>Pseudomonadota</taxon>
        <taxon>Gammaproteobacteria</taxon>
        <taxon>Enterobacterales</taxon>
        <taxon>Enterobacteriaceae</taxon>
        <taxon>Klebsiella/Raoultella group</taxon>
        <taxon>Raoultella</taxon>
    </lineage>
</organism>
<proteinExistence type="predicted"/>
<sequence length="53" mass="5906">MLSVNGAVQTSVNRVMSLVLDNSIWDDAVKQAYAPTLDTKWLFDSWGSGFKNK</sequence>
<protein>
    <submittedName>
        <fullName evidence="1">Uncharacterized protein</fullName>
    </submittedName>
</protein>
<dbReference type="Proteomes" id="UP000339249">
    <property type="component" value="Unassembled WGS sequence"/>
</dbReference>
<gene>
    <name evidence="1" type="ORF">NCTC9185_01179</name>
</gene>
<accession>A0A4U9D0Y9</accession>
<dbReference type="AlphaFoldDB" id="A0A4U9D0Y9"/>
<evidence type="ECO:0000313" key="1">
    <source>
        <dbReference type="EMBL" id="VTN09295.1"/>
    </source>
</evidence>
<reference evidence="1 2" key="1">
    <citation type="submission" date="2019-04" db="EMBL/GenBank/DDBJ databases">
        <authorList>
            <consortium name="Pathogen Informatics"/>
        </authorList>
    </citation>
    <scope>NUCLEOTIDE SEQUENCE [LARGE SCALE GENOMIC DNA]</scope>
    <source>
        <strain evidence="1 2">NCTC9185</strain>
    </source>
</reference>
<evidence type="ECO:0000313" key="2">
    <source>
        <dbReference type="Proteomes" id="UP000339249"/>
    </source>
</evidence>